<dbReference type="Gene3D" id="3.90.79.20">
    <property type="match status" value="1"/>
</dbReference>
<organism evidence="9 10">
    <name type="scientific">Globodera rostochiensis</name>
    <name type="common">Golden nematode worm</name>
    <name type="synonym">Heterodera rostochiensis</name>
    <dbReference type="NCBI Taxonomy" id="31243"/>
    <lineage>
        <taxon>Eukaryota</taxon>
        <taxon>Metazoa</taxon>
        <taxon>Ecdysozoa</taxon>
        <taxon>Nematoda</taxon>
        <taxon>Chromadorea</taxon>
        <taxon>Rhabditida</taxon>
        <taxon>Tylenchina</taxon>
        <taxon>Tylenchomorpha</taxon>
        <taxon>Tylenchoidea</taxon>
        <taxon>Heteroderidae</taxon>
        <taxon>Heteroderinae</taxon>
        <taxon>Globodera</taxon>
    </lineage>
</organism>
<feature type="compositionally biased region" description="Basic and acidic residues" evidence="7">
    <location>
        <begin position="80"/>
        <end position="95"/>
    </location>
</feature>
<dbReference type="PROSITE" id="PS51462">
    <property type="entry name" value="NUDIX"/>
    <property type="match status" value="1"/>
</dbReference>
<accession>A0A914I3E6</accession>
<evidence type="ECO:0000256" key="3">
    <source>
        <dbReference type="ARBA" id="ARBA00022723"/>
    </source>
</evidence>
<evidence type="ECO:0000256" key="1">
    <source>
        <dbReference type="ARBA" id="ARBA00001946"/>
    </source>
</evidence>
<dbReference type="GO" id="GO:0016787">
    <property type="term" value="F:hydrolase activity"/>
    <property type="evidence" value="ECO:0007669"/>
    <property type="project" value="UniProtKB-KW"/>
</dbReference>
<dbReference type="PROSITE" id="PS00893">
    <property type="entry name" value="NUDIX_BOX"/>
    <property type="match status" value="1"/>
</dbReference>
<dbReference type="InterPro" id="IPR049734">
    <property type="entry name" value="NudC-like_C"/>
</dbReference>
<feature type="region of interest" description="Disordered" evidence="7">
    <location>
        <begin position="63"/>
        <end position="99"/>
    </location>
</feature>
<dbReference type="InterPro" id="IPR000086">
    <property type="entry name" value="NUDIX_hydrolase_dom"/>
</dbReference>
<dbReference type="CDD" id="cd03429">
    <property type="entry name" value="NUDIX_NADH_pyrophosphatase_Nudt13"/>
    <property type="match status" value="1"/>
</dbReference>
<dbReference type="EC" id="3.6.1.22" evidence="2"/>
<dbReference type="Pfam" id="PF00293">
    <property type="entry name" value="NUDIX"/>
    <property type="match status" value="1"/>
</dbReference>
<dbReference type="GO" id="GO:0046872">
    <property type="term" value="F:metal ion binding"/>
    <property type="evidence" value="ECO:0007669"/>
    <property type="project" value="UniProtKB-KW"/>
</dbReference>
<comment type="cofactor">
    <cofactor evidence="1">
        <name>Mg(2+)</name>
        <dbReference type="ChEBI" id="CHEBI:18420"/>
    </cofactor>
</comment>
<evidence type="ECO:0000313" key="10">
    <source>
        <dbReference type="WBParaSite" id="Gr19_v10_g7143.t1"/>
    </source>
</evidence>
<feature type="compositionally biased region" description="Low complexity" evidence="7">
    <location>
        <begin position="68"/>
        <end position="79"/>
    </location>
</feature>
<keyword evidence="9" id="KW-1185">Reference proteome</keyword>
<dbReference type="FunFam" id="3.90.79.10:FF:000074">
    <property type="entry name" value="Mutt/nudix family protein-like protein"/>
    <property type="match status" value="1"/>
</dbReference>
<dbReference type="Proteomes" id="UP000887572">
    <property type="component" value="Unplaced"/>
</dbReference>
<dbReference type="PANTHER" id="PTHR11383:SF3">
    <property type="entry name" value="NAD(P)H PYROPHOSPHATASE NUDT13, MITOCHONDRIAL"/>
    <property type="match status" value="1"/>
</dbReference>
<keyword evidence="5" id="KW-0460">Magnesium</keyword>
<evidence type="ECO:0000256" key="2">
    <source>
        <dbReference type="ARBA" id="ARBA00012381"/>
    </source>
</evidence>
<keyword evidence="6" id="KW-0520">NAD</keyword>
<protein>
    <recommendedName>
        <fullName evidence="2">NAD(+) diphosphatase</fullName>
        <ecNumber evidence="2">3.6.1.22</ecNumber>
    </recommendedName>
</protein>
<evidence type="ECO:0000313" key="9">
    <source>
        <dbReference type="Proteomes" id="UP000887572"/>
    </source>
</evidence>
<evidence type="ECO:0000256" key="7">
    <source>
        <dbReference type="SAM" id="MobiDB-lite"/>
    </source>
</evidence>
<keyword evidence="3" id="KW-0479">Metal-binding</keyword>
<dbReference type="InterPro" id="IPR015797">
    <property type="entry name" value="NUDIX_hydrolase-like_dom_sf"/>
</dbReference>
<dbReference type="Gene3D" id="3.90.79.10">
    <property type="entry name" value="Nucleoside Triphosphate Pyrophosphohydrolase"/>
    <property type="match status" value="1"/>
</dbReference>
<dbReference type="PANTHER" id="PTHR11383">
    <property type="entry name" value="NUCLEOSIDE DIPHOSPHATE-LINKED MOIETY X MOTIF 13"/>
    <property type="match status" value="1"/>
</dbReference>
<dbReference type="WBParaSite" id="Gr19_v10_g7143.t1">
    <property type="protein sequence ID" value="Gr19_v10_g7143.t1"/>
    <property type="gene ID" value="Gr19_v10_g7143"/>
</dbReference>
<evidence type="ECO:0000259" key="8">
    <source>
        <dbReference type="PROSITE" id="PS51462"/>
    </source>
</evidence>
<dbReference type="SUPFAM" id="SSF55811">
    <property type="entry name" value="Nudix"/>
    <property type="match status" value="1"/>
</dbReference>
<evidence type="ECO:0000256" key="6">
    <source>
        <dbReference type="ARBA" id="ARBA00023027"/>
    </source>
</evidence>
<proteinExistence type="predicted"/>
<dbReference type="AlphaFoldDB" id="A0A914I3E6"/>
<evidence type="ECO:0000256" key="4">
    <source>
        <dbReference type="ARBA" id="ARBA00022801"/>
    </source>
</evidence>
<dbReference type="InterPro" id="IPR020084">
    <property type="entry name" value="NUDIX_hydrolase_CS"/>
</dbReference>
<evidence type="ECO:0000256" key="5">
    <source>
        <dbReference type="ARBA" id="ARBA00022842"/>
    </source>
</evidence>
<keyword evidence="4" id="KW-0378">Hydrolase</keyword>
<feature type="domain" description="Nudix hydrolase" evidence="8">
    <location>
        <begin position="302"/>
        <end position="430"/>
    </location>
</feature>
<reference evidence="10" key="1">
    <citation type="submission" date="2022-11" db="UniProtKB">
        <authorList>
            <consortium name="WormBaseParasite"/>
        </authorList>
    </citation>
    <scope>IDENTIFICATION</scope>
</reference>
<name>A0A914I3E6_GLORO</name>
<sequence>MQPTSKRKACPDPFTATYLCRNSVNLFEMMLEKRIAANSRGYFTISSALMSMVITRARNVTKSGNFRSSSSSSSSSSSDSSDRPKPTANKADKKARSWQKPDFVDRAQTFDYWTRCDDNVIEKEFQRGKLLLTVNKQPAVHSDAFIYNPTTSKYQMQSSPRLRLFDCQEIRQILNPYGLEVGTLNSALLHYYPSDGVQDADVDLRAIFGANIVLNEPPAESGISGQSQLEQLARDLGVRFMPMRQAMLTMDDPAQREMLAKFAVITRWYRLFVHCPRCAKILKMKASKASAKCAECEEDFYPNISPVAITLVRDESDRHALLVRHKGTAGQVYTCIAGFCSPGESIDQTVRREVAEEVGIECWDVRPLYGSQTWPLPTGSLMIPFVATANMDDEIQASISELEYAKWFSRENVAEALRRSESDPLLINLSRHLGASGKDPETRIQLRYIPPQGAIAHDIIKNWIQRKF</sequence>